<dbReference type="InterPro" id="IPR036709">
    <property type="entry name" value="Autotransporte_beta_dom_sf"/>
</dbReference>
<keyword evidence="3" id="KW-1185">Reference proteome</keyword>
<dbReference type="NCBIfam" id="TIGR01414">
    <property type="entry name" value="autotrans_barl"/>
    <property type="match status" value="1"/>
</dbReference>
<protein>
    <submittedName>
        <fullName evidence="2">Autotransporter outer membrane beta-barrel domain-containing protein</fullName>
    </submittedName>
</protein>
<evidence type="ECO:0000259" key="1">
    <source>
        <dbReference type="PROSITE" id="PS51208"/>
    </source>
</evidence>
<accession>A0AAE2ZLW3</accession>
<comment type="caution">
    <text evidence="2">The sequence shown here is derived from an EMBL/GenBank/DDBJ whole genome shotgun (WGS) entry which is preliminary data.</text>
</comment>
<gene>
    <name evidence="2" type="ORF">K1W69_18910</name>
</gene>
<dbReference type="RefSeq" id="WP_220229972.1">
    <property type="nucleotide sequence ID" value="NZ_JAICBX010000003.1"/>
</dbReference>
<organism evidence="2 3">
    <name type="scientific">Flavimaribacter sediminis</name>
    <dbReference type="NCBI Taxonomy" id="2865987"/>
    <lineage>
        <taxon>Bacteria</taxon>
        <taxon>Pseudomonadati</taxon>
        <taxon>Pseudomonadota</taxon>
        <taxon>Alphaproteobacteria</taxon>
        <taxon>Hyphomicrobiales</taxon>
        <taxon>Rhizobiaceae</taxon>
        <taxon>Flavimaribacter</taxon>
    </lineage>
</organism>
<evidence type="ECO:0000313" key="2">
    <source>
        <dbReference type="EMBL" id="MBW8639274.1"/>
    </source>
</evidence>
<dbReference type="PROSITE" id="PS51208">
    <property type="entry name" value="AUTOTRANSPORTER"/>
    <property type="match status" value="1"/>
</dbReference>
<dbReference type="Proteomes" id="UP001196509">
    <property type="component" value="Unassembled WGS sequence"/>
</dbReference>
<sequence length="1268" mass="133383">MTPRQTSAKSGKAVESKRLRKRLLSGTAIALFSGVAFSGLAVLTPSSAQADDECGVLSNDGSTDLISCGPTEGQDGISYPAVQDDLEMNLNGTTQNTTADGVWISNDTGYGPDVVVYTTQYPGPINPAIYSNDSDPALAVELNEGGNITLDHDYGAFTNNDDGQGVNLYTSSGDINVDIADGASVTAYDNTGLNLYAENGDITVVNAGTVSGDGDGDYYGGNGLYASASGTVDITNSSMTSMVGADNGMEVNYSNQVLINNTGGLTVGLGGEGIEINDIYGSSLSQDEASVGIINTAGIIAGYWDGIDVSDVWNSDEMPENELYIDNKGEMENDAVVTRGGLILGTFGQGVDLDEIDGDVVIDNKETWNKGLSIAGVETAIGSYSGDVEALATGLYDAGLSGIFGESHGIRLYDIGEPSYDNDGYVIIDNRLGLIGGYNGTGVEIGNVGMNAPGYTSVDFDNRGGLVAGLDGYGINIYSTNGSVEIDNGSYGYDDDNNYIGGGTILALGDDYQDGVYLSDIGADVVINNMDGLIYSATGDAVDVEGVGATAYVGYYGAGGYYSGDNAFYIAPMGSAVEMSSFYSGYIHTGGLAVGYGSEDMPVYYVGGFDEVEIMNTGIAGSVNLPGFTVDGDTINTSILNGVPVDFFADVDDYDGTADIWYEVASISDYALSAGAAGSLSNLENYADAADDVLIVAEEYYNFNFDNSGIAVGRVLLEDTDYANTVSNSGAWYTLGENYLGQTGRLYNESDGVIQTAFGDGDSDSATFALNWFDNDGALSMVDGDAYDRTYVNFLNTSSYTSGWGGYGHVAVDVDLYNGMSDRLVFSNYSSDYAYNIEGSNGVIVNVLSSSPGGINEYGIDVVEYDENAYIDNNCYGPCVEGDAFYISSASDGYFNWGNTGMIADGMFAWYMAQDEDYDEFELRSTWAPTVDQLPSLVTQVQNTWYQTNDVVADHIRGNRWPEAFGTTYNADFITAAPTPVAPIETAAYNKGVWLKVQGSWTDRDTELARSVGGVTSVVDTSYDQDIYSIIGGIDMRFGDDGPFRAGLFGGYVSSQSDFTSWAASADFDGATIGAYLDYTKGNFYVDATIKADFLSGDYTANVNGVNAVSGSPDATSVGILANTGYRFQGNRGYIEPIASIAYVSTSLDDFQSGGAAVSFSDGNSFRAGAGARIGTDFDMSSGAQAEVSLLGKVWNEFDDANSVTVTDIGSGSSATFQDGIDGVFGEVSAVLNVTNANRSMSGFISGGTEFNSTYTTLNAKGGFRVNW</sequence>
<dbReference type="SMART" id="SM00869">
    <property type="entry name" value="Autotransporter"/>
    <property type="match status" value="1"/>
</dbReference>
<dbReference type="GO" id="GO:0019867">
    <property type="term" value="C:outer membrane"/>
    <property type="evidence" value="ECO:0007669"/>
    <property type="project" value="InterPro"/>
</dbReference>
<name>A0AAE2ZLW3_9HYPH</name>
<feature type="domain" description="Autotransporter" evidence="1">
    <location>
        <begin position="986"/>
        <end position="1268"/>
    </location>
</feature>
<dbReference type="Gene3D" id="2.40.128.130">
    <property type="entry name" value="Autotransporter beta-domain"/>
    <property type="match status" value="1"/>
</dbReference>
<dbReference type="EMBL" id="JAICBX010000003">
    <property type="protein sequence ID" value="MBW8639274.1"/>
    <property type="molecule type" value="Genomic_DNA"/>
</dbReference>
<dbReference type="SUPFAM" id="SSF103515">
    <property type="entry name" value="Autotransporter"/>
    <property type="match status" value="1"/>
</dbReference>
<dbReference type="Pfam" id="PF03797">
    <property type="entry name" value="Autotransporter"/>
    <property type="match status" value="1"/>
</dbReference>
<dbReference type="InterPro" id="IPR006315">
    <property type="entry name" value="OM_autotransptr_brl_dom"/>
</dbReference>
<reference evidence="2" key="1">
    <citation type="submission" date="2021-08" db="EMBL/GenBank/DDBJ databases">
        <title>Hoeflea bacterium WL0058 sp. nov., isolated from the sediment.</title>
        <authorList>
            <person name="Wang L."/>
            <person name="Zhang D."/>
        </authorList>
    </citation>
    <scope>NUCLEOTIDE SEQUENCE</scope>
    <source>
        <strain evidence="2">WL0058</strain>
    </source>
</reference>
<proteinExistence type="predicted"/>
<dbReference type="AlphaFoldDB" id="A0AAE2ZLW3"/>
<dbReference type="InterPro" id="IPR005546">
    <property type="entry name" value="Autotransporte_beta"/>
</dbReference>
<evidence type="ECO:0000313" key="3">
    <source>
        <dbReference type="Proteomes" id="UP001196509"/>
    </source>
</evidence>